<dbReference type="PANTHER" id="PTHR47271:SF2">
    <property type="entry name" value="ARGININE DEIMINASE"/>
    <property type="match status" value="1"/>
</dbReference>
<dbReference type="PRINTS" id="PR01466">
    <property type="entry name" value="ARGDEIMINASE"/>
</dbReference>
<dbReference type="InterPro" id="IPR003876">
    <property type="entry name" value="Arg_deiminase"/>
</dbReference>
<gene>
    <name evidence="4" type="ORF">BSR29_02475</name>
</gene>
<organism evidence="4 5">
    <name type="scientific">Boudabousia liubingyangii</name>
    <dbReference type="NCBI Taxonomy" id="1921764"/>
    <lineage>
        <taxon>Bacteria</taxon>
        <taxon>Bacillati</taxon>
        <taxon>Actinomycetota</taxon>
        <taxon>Actinomycetes</taxon>
        <taxon>Actinomycetales</taxon>
        <taxon>Actinomycetaceae</taxon>
        <taxon>Boudabousia</taxon>
    </lineage>
</organism>
<dbReference type="Proteomes" id="UP000186785">
    <property type="component" value="Unassembled WGS sequence"/>
</dbReference>
<keyword evidence="2" id="KW-0378">Hydrolase</keyword>
<name>A0A1Q5PQB8_9ACTO</name>
<dbReference type="EMBL" id="MQSV01000001">
    <property type="protein sequence ID" value="OKL49828.1"/>
    <property type="molecule type" value="Genomic_DNA"/>
</dbReference>
<dbReference type="OrthoDB" id="9807502at2"/>
<dbReference type="RefSeq" id="WP_073708712.1">
    <property type="nucleotide sequence ID" value="NZ_MQSV01000001.1"/>
</dbReference>
<dbReference type="GO" id="GO:0016990">
    <property type="term" value="F:arginine deiminase activity"/>
    <property type="evidence" value="ECO:0007669"/>
    <property type="project" value="InterPro"/>
</dbReference>
<feature type="active site" description="Amidino-cysteine intermediate" evidence="3">
    <location>
        <position position="404"/>
    </location>
</feature>
<dbReference type="AlphaFoldDB" id="A0A1Q5PQB8"/>
<evidence type="ECO:0008006" key="6">
    <source>
        <dbReference type="Google" id="ProtNLM"/>
    </source>
</evidence>
<evidence type="ECO:0000256" key="3">
    <source>
        <dbReference type="PIRSR" id="PIRSR006356-1"/>
    </source>
</evidence>
<accession>A0A1Q5PQB8</accession>
<protein>
    <recommendedName>
        <fullName evidence="6">Arginine deiminase</fullName>
    </recommendedName>
</protein>
<dbReference type="PIRSF" id="PIRSF006356">
    <property type="entry name" value="Arg_deiminase"/>
    <property type="match status" value="1"/>
</dbReference>
<reference evidence="4 5" key="1">
    <citation type="submission" date="2016-11" db="EMBL/GenBank/DDBJ databases">
        <title>Actinomyces gypaetusis sp. nov. isolated from the vulture Gypaetus barbatus in Qinghai Tibet Plateau China.</title>
        <authorList>
            <person name="Meng X."/>
        </authorList>
    </citation>
    <scope>NUCLEOTIDE SEQUENCE [LARGE SCALE GENOMIC DNA]</scope>
    <source>
        <strain evidence="4 5">VUL4_2</strain>
    </source>
</reference>
<evidence type="ECO:0000313" key="4">
    <source>
        <dbReference type="EMBL" id="OKL49828.1"/>
    </source>
</evidence>
<dbReference type="PANTHER" id="PTHR47271">
    <property type="entry name" value="ARGININE DEIMINASE"/>
    <property type="match status" value="1"/>
</dbReference>
<evidence type="ECO:0000256" key="2">
    <source>
        <dbReference type="ARBA" id="ARBA00022801"/>
    </source>
</evidence>
<evidence type="ECO:0000256" key="1">
    <source>
        <dbReference type="ARBA" id="ARBA00010206"/>
    </source>
</evidence>
<proteinExistence type="inferred from homology"/>
<dbReference type="Gene3D" id="3.75.10.10">
    <property type="entry name" value="L-arginine/glycine Amidinotransferase, Chain A"/>
    <property type="match status" value="1"/>
</dbReference>
<comment type="similarity">
    <text evidence="1">Belongs to the arginine deiminase family.</text>
</comment>
<keyword evidence="5" id="KW-1185">Reference proteome</keyword>
<dbReference type="Pfam" id="PF02274">
    <property type="entry name" value="ADI"/>
    <property type="match status" value="1"/>
</dbReference>
<dbReference type="SUPFAM" id="SSF55909">
    <property type="entry name" value="Pentein"/>
    <property type="match status" value="1"/>
</dbReference>
<sequence>MSFQVASEVGRLKTVIVHRPGKEFTRLSPSNKEDLLFDDVLWLNRARQEHDRFVGAMAANGVRVLHFEQLLGEALENPEGRDFILEHSFAPAFVDPEILVPFRDYASELSGADLAELLIAGVTESEYEELVGQKLPERVASRGGMVLPCLPNHLFARDASAWAYGGVSVNLMRMPARRRESINLHTLYTYHPEFAGQDFKRWDTEAFLAQPDNPEFSDLEHSIEGGDICIIGNGAVMVGVSERTGLDGVRNLARSLFNQGAAKTVIALKLPISRAFMHLDTVMTMADEGTFLAYQGLGKVPSITMRPGANGQLEETTDDGPGMYDVIAKALGLDAIKVLVNEVDPLTAERDQWNDACNLLALAPGKVLAYERNEQANAYLESQGIEVIAVPGAELGRGRGGPRCMSCPVDREAL</sequence>
<comment type="caution">
    <text evidence="4">The sequence shown here is derived from an EMBL/GenBank/DDBJ whole genome shotgun (WGS) entry which is preliminary data.</text>
</comment>
<dbReference type="STRING" id="1921764.BSR28_08455"/>
<dbReference type="NCBIfam" id="NF002381">
    <property type="entry name" value="PRK01388.1"/>
    <property type="match status" value="1"/>
</dbReference>
<dbReference type="GO" id="GO:0019546">
    <property type="term" value="P:L-arginine deiminase pathway"/>
    <property type="evidence" value="ECO:0007669"/>
    <property type="project" value="TreeGrafter"/>
</dbReference>
<evidence type="ECO:0000313" key="5">
    <source>
        <dbReference type="Proteomes" id="UP000186785"/>
    </source>
</evidence>
<dbReference type="Gene3D" id="1.10.3930.10">
    <property type="entry name" value="Arginine deiminase"/>
    <property type="match status" value="1"/>
</dbReference>